<geneLocation type="plasmid" evidence="1">
    <name>unnamed4</name>
</geneLocation>
<keyword evidence="1" id="KW-0614">Plasmid</keyword>
<reference evidence="1 2" key="1">
    <citation type="submission" date="2019-03" db="EMBL/GenBank/DDBJ databases">
        <title>Efficiently degradation of phenoxyalkanoic acid herbicides by Cupriavidus oxalaticus strain X32.</title>
        <authorList>
            <person name="Sheng X."/>
        </authorList>
    </citation>
    <scope>NUCLEOTIDE SEQUENCE [LARGE SCALE GENOMIC DNA]</scope>
    <source>
        <strain evidence="1 2">X32</strain>
        <plasmid evidence="1 2">unnamed4</plasmid>
    </source>
</reference>
<dbReference type="KEGG" id="cox:E0W60_34495"/>
<gene>
    <name evidence="1" type="ORF">E0W60_34495</name>
</gene>
<proteinExistence type="predicted"/>
<sequence>MAVVGTITGTPGATELGTYAFQYADVSCASLANEIEKGNVLAALGPSVIVSHAVANKMVKDVVTNIPLVSKADKDKIKKVIDKATGVPSVTVGRKNVEVQAGGVKVSVKKPKIVVKKPKWL</sequence>
<evidence type="ECO:0000313" key="2">
    <source>
        <dbReference type="Proteomes" id="UP000295294"/>
    </source>
</evidence>
<evidence type="ECO:0000313" key="1">
    <source>
        <dbReference type="EMBL" id="QBY56473.1"/>
    </source>
</evidence>
<dbReference type="OrthoDB" id="9948914at2"/>
<organism evidence="1 2">
    <name type="scientific">Cupriavidus oxalaticus</name>
    <dbReference type="NCBI Taxonomy" id="96344"/>
    <lineage>
        <taxon>Bacteria</taxon>
        <taxon>Pseudomonadati</taxon>
        <taxon>Pseudomonadota</taxon>
        <taxon>Betaproteobacteria</taxon>
        <taxon>Burkholderiales</taxon>
        <taxon>Burkholderiaceae</taxon>
        <taxon>Cupriavidus</taxon>
    </lineage>
</organism>
<dbReference type="AlphaFoldDB" id="A0A4P7LS19"/>
<dbReference type="Proteomes" id="UP000295294">
    <property type="component" value="Plasmid unnamed4"/>
</dbReference>
<accession>A0A4P7LS19</accession>
<protein>
    <submittedName>
        <fullName evidence="1">Uncharacterized protein</fullName>
    </submittedName>
</protein>
<dbReference type="EMBL" id="CP038639">
    <property type="protein sequence ID" value="QBY56473.1"/>
    <property type="molecule type" value="Genomic_DNA"/>
</dbReference>
<name>A0A4P7LS19_9BURK</name>